<dbReference type="EMBL" id="JAHLQT010005356">
    <property type="protein sequence ID" value="KAG7175600.1"/>
    <property type="molecule type" value="Genomic_DNA"/>
</dbReference>
<evidence type="ECO:0000313" key="3">
    <source>
        <dbReference type="EMBL" id="KAG7175600.1"/>
    </source>
</evidence>
<dbReference type="GO" id="GO:0030414">
    <property type="term" value="F:peptidase inhibitor activity"/>
    <property type="evidence" value="ECO:0007669"/>
    <property type="project" value="InterPro"/>
</dbReference>
<feature type="non-terminal residue" evidence="3">
    <location>
        <position position="152"/>
    </location>
</feature>
<dbReference type="PROSITE" id="PS51390">
    <property type="entry name" value="WAP"/>
    <property type="match status" value="1"/>
</dbReference>
<keyword evidence="1" id="KW-0732">Signal</keyword>
<evidence type="ECO:0000259" key="2">
    <source>
        <dbReference type="PROSITE" id="PS51390"/>
    </source>
</evidence>
<dbReference type="GO" id="GO:0005576">
    <property type="term" value="C:extracellular region"/>
    <property type="evidence" value="ECO:0007669"/>
    <property type="project" value="InterPro"/>
</dbReference>
<feature type="signal peptide" evidence="1">
    <location>
        <begin position="1"/>
        <end position="21"/>
    </location>
</feature>
<dbReference type="AlphaFoldDB" id="A0A8J5N8T3"/>
<dbReference type="InterPro" id="IPR008197">
    <property type="entry name" value="WAP_dom"/>
</dbReference>
<reference evidence="3" key="1">
    <citation type="journal article" date="2021" name="Sci. Adv.">
        <title>The American lobster genome reveals insights on longevity, neural, and immune adaptations.</title>
        <authorList>
            <person name="Polinski J.M."/>
            <person name="Zimin A.V."/>
            <person name="Clark K.F."/>
            <person name="Kohn A.B."/>
            <person name="Sadowski N."/>
            <person name="Timp W."/>
            <person name="Ptitsyn A."/>
            <person name="Khanna P."/>
            <person name="Romanova D.Y."/>
            <person name="Williams P."/>
            <person name="Greenwood S.J."/>
            <person name="Moroz L.L."/>
            <person name="Walt D.R."/>
            <person name="Bodnar A.G."/>
        </authorList>
    </citation>
    <scope>NUCLEOTIDE SEQUENCE</scope>
    <source>
        <strain evidence="3">GMGI-L3</strain>
    </source>
</reference>
<name>A0A8J5N8T3_HOMAM</name>
<protein>
    <submittedName>
        <fullName evidence="3">Putative crustin-like antimicrobial peptide 23</fullName>
    </submittedName>
</protein>
<feature type="chain" id="PRO_5035291707" evidence="1">
    <location>
        <begin position="22"/>
        <end position="152"/>
    </location>
</feature>
<dbReference type="Proteomes" id="UP000747542">
    <property type="component" value="Unassembled WGS sequence"/>
</dbReference>
<evidence type="ECO:0000313" key="4">
    <source>
        <dbReference type="Proteomes" id="UP000747542"/>
    </source>
</evidence>
<accession>A0A8J5N8T3</accession>
<feature type="domain" description="WAP" evidence="2">
    <location>
        <begin position="98"/>
        <end position="152"/>
    </location>
</feature>
<organism evidence="3 4">
    <name type="scientific">Homarus americanus</name>
    <name type="common">American lobster</name>
    <dbReference type="NCBI Taxonomy" id="6706"/>
    <lineage>
        <taxon>Eukaryota</taxon>
        <taxon>Metazoa</taxon>
        <taxon>Ecdysozoa</taxon>
        <taxon>Arthropoda</taxon>
        <taxon>Crustacea</taxon>
        <taxon>Multicrustacea</taxon>
        <taxon>Malacostraca</taxon>
        <taxon>Eumalacostraca</taxon>
        <taxon>Eucarida</taxon>
        <taxon>Decapoda</taxon>
        <taxon>Pleocyemata</taxon>
        <taxon>Astacidea</taxon>
        <taxon>Nephropoidea</taxon>
        <taxon>Nephropidae</taxon>
        <taxon>Homarus</taxon>
    </lineage>
</organism>
<gene>
    <name evidence="3" type="ORF">Hamer_G029656</name>
</gene>
<keyword evidence="4" id="KW-1185">Reference proteome</keyword>
<sequence>RLQVVLVTVVVAAVWAQGQEAKDPVVPRTGLFPGFTSGIPGHGTGAGHGGVIGGVVHPEIVPVHPDGLDCRPDSLTPHTQQCRYSQYDQYSNRYLCSRNQKPQYQCPRMRLECPNFLRNQLPQICNTDNDCPGVEKCCCDICLPHYVCKQPR</sequence>
<evidence type="ECO:0000256" key="1">
    <source>
        <dbReference type="SAM" id="SignalP"/>
    </source>
</evidence>
<comment type="caution">
    <text evidence="3">The sequence shown here is derived from an EMBL/GenBank/DDBJ whole genome shotgun (WGS) entry which is preliminary data.</text>
</comment>
<proteinExistence type="predicted"/>